<feature type="domain" description="DUF7936" evidence="1">
    <location>
        <begin position="1"/>
        <end position="88"/>
    </location>
</feature>
<sequence>MIKYEWQILSISENCASVNYRVTGIEGLNTVTSEGNHVFAEGTVNLPFAQIKQENIIDWLEKDTTQNGVSAIKLNLENQLKALKSNTKVDFPWLAGTFTPQV</sequence>
<evidence type="ECO:0000259" key="1">
    <source>
        <dbReference type="Pfam" id="PF25590"/>
    </source>
</evidence>
<dbReference type="Pfam" id="PF25590">
    <property type="entry name" value="DUF7936"/>
    <property type="match status" value="1"/>
</dbReference>
<name>A0A6J5KT10_9CAUD</name>
<proteinExistence type="predicted"/>
<organism evidence="2">
    <name type="scientific">uncultured Caudovirales phage</name>
    <dbReference type="NCBI Taxonomy" id="2100421"/>
    <lineage>
        <taxon>Viruses</taxon>
        <taxon>Duplodnaviria</taxon>
        <taxon>Heunggongvirae</taxon>
        <taxon>Uroviricota</taxon>
        <taxon>Caudoviricetes</taxon>
        <taxon>Peduoviridae</taxon>
        <taxon>Maltschvirus</taxon>
        <taxon>Maltschvirus maltsch</taxon>
    </lineage>
</organism>
<dbReference type="InterPro" id="IPR057696">
    <property type="entry name" value="DUF7936"/>
</dbReference>
<protein>
    <recommendedName>
        <fullName evidence="1">DUF7936 domain-containing protein</fullName>
    </recommendedName>
</protein>
<gene>
    <name evidence="2" type="ORF">UFOVP42_40</name>
</gene>
<dbReference type="EMBL" id="LR796169">
    <property type="protein sequence ID" value="CAB4123359.1"/>
    <property type="molecule type" value="Genomic_DNA"/>
</dbReference>
<evidence type="ECO:0000313" key="2">
    <source>
        <dbReference type="EMBL" id="CAB4123359.1"/>
    </source>
</evidence>
<reference evidence="2" key="1">
    <citation type="submission" date="2020-04" db="EMBL/GenBank/DDBJ databases">
        <authorList>
            <person name="Chiriac C."/>
            <person name="Salcher M."/>
            <person name="Ghai R."/>
            <person name="Kavagutti S V."/>
        </authorList>
    </citation>
    <scope>NUCLEOTIDE SEQUENCE</scope>
</reference>
<accession>A0A6J5KT10</accession>